<dbReference type="Proteomes" id="UP000000305">
    <property type="component" value="Unassembled WGS sequence"/>
</dbReference>
<evidence type="ECO:0000313" key="2">
    <source>
        <dbReference type="EMBL" id="EFX88571.1"/>
    </source>
</evidence>
<evidence type="ECO:0000313" key="3">
    <source>
        <dbReference type="Proteomes" id="UP000000305"/>
    </source>
</evidence>
<dbReference type="InParanoid" id="E9FVK4"/>
<name>E9FVK4_DAPPU</name>
<feature type="region of interest" description="Disordered" evidence="1">
    <location>
        <begin position="1"/>
        <end position="31"/>
    </location>
</feature>
<protein>
    <submittedName>
        <fullName evidence="2">Uncharacterized protein</fullName>
    </submittedName>
</protein>
<reference evidence="2 3" key="1">
    <citation type="journal article" date="2011" name="Science">
        <title>The ecoresponsive genome of Daphnia pulex.</title>
        <authorList>
            <person name="Colbourne J.K."/>
            <person name="Pfrender M.E."/>
            <person name="Gilbert D."/>
            <person name="Thomas W.K."/>
            <person name="Tucker A."/>
            <person name="Oakley T.H."/>
            <person name="Tokishita S."/>
            <person name="Aerts A."/>
            <person name="Arnold G.J."/>
            <person name="Basu M.K."/>
            <person name="Bauer D.J."/>
            <person name="Caceres C.E."/>
            <person name="Carmel L."/>
            <person name="Casola C."/>
            <person name="Choi J.H."/>
            <person name="Detter J.C."/>
            <person name="Dong Q."/>
            <person name="Dusheyko S."/>
            <person name="Eads B.D."/>
            <person name="Frohlich T."/>
            <person name="Geiler-Samerotte K.A."/>
            <person name="Gerlach D."/>
            <person name="Hatcher P."/>
            <person name="Jogdeo S."/>
            <person name="Krijgsveld J."/>
            <person name="Kriventseva E.V."/>
            <person name="Kultz D."/>
            <person name="Laforsch C."/>
            <person name="Lindquist E."/>
            <person name="Lopez J."/>
            <person name="Manak J.R."/>
            <person name="Muller J."/>
            <person name="Pangilinan J."/>
            <person name="Patwardhan R.P."/>
            <person name="Pitluck S."/>
            <person name="Pritham E.J."/>
            <person name="Rechtsteiner A."/>
            <person name="Rho M."/>
            <person name="Rogozin I.B."/>
            <person name="Sakarya O."/>
            <person name="Salamov A."/>
            <person name="Schaack S."/>
            <person name="Shapiro H."/>
            <person name="Shiga Y."/>
            <person name="Skalitzky C."/>
            <person name="Smith Z."/>
            <person name="Souvorov A."/>
            <person name="Sung W."/>
            <person name="Tang Z."/>
            <person name="Tsuchiya D."/>
            <person name="Tu H."/>
            <person name="Vos H."/>
            <person name="Wang M."/>
            <person name="Wolf Y.I."/>
            <person name="Yamagata H."/>
            <person name="Yamada T."/>
            <person name="Ye Y."/>
            <person name="Shaw J.R."/>
            <person name="Andrews J."/>
            <person name="Crease T.J."/>
            <person name="Tang H."/>
            <person name="Lucas S.M."/>
            <person name="Robertson H.M."/>
            <person name="Bork P."/>
            <person name="Koonin E.V."/>
            <person name="Zdobnov E.M."/>
            <person name="Grigoriev I.V."/>
            <person name="Lynch M."/>
            <person name="Boore J.L."/>
        </authorList>
    </citation>
    <scope>NUCLEOTIDE SEQUENCE [LARGE SCALE GENOMIC DNA]</scope>
</reference>
<dbReference type="EMBL" id="GL732525">
    <property type="protein sequence ID" value="EFX88571.1"/>
    <property type="molecule type" value="Genomic_DNA"/>
</dbReference>
<organism evidence="2 3">
    <name type="scientific">Daphnia pulex</name>
    <name type="common">Water flea</name>
    <dbReference type="NCBI Taxonomy" id="6669"/>
    <lineage>
        <taxon>Eukaryota</taxon>
        <taxon>Metazoa</taxon>
        <taxon>Ecdysozoa</taxon>
        <taxon>Arthropoda</taxon>
        <taxon>Crustacea</taxon>
        <taxon>Branchiopoda</taxon>
        <taxon>Diplostraca</taxon>
        <taxon>Cladocera</taxon>
        <taxon>Anomopoda</taxon>
        <taxon>Daphniidae</taxon>
        <taxon>Daphnia</taxon>
    </lineage>
</organism>
<gene>
    <name evidence="2" type="ORF">DAPPUDRAFT_233736</name>
</gene>
<proteinExistence type="predicted"/>
<keyword evidence="3" id="KW-1185">Reference proteome</keyword>
<sequence length="130" mass="14790">MKMLYTRRGLSGRSEWPKQSHPGTRLKVTSSRSWPSWLEFESNQSPAIDAKRNGSVTREAVDLTTERRETTRAVNHRLPLIRVRPGNLCYGPSAVQHRSQPRYVILNQDLDGSERPDHHNCAALPTSKVC</sequence>
<dbReference type="AlphaFoldDB" id="E9FVK4"/>
<dbReference type="HOGENOM" id="CLU_1940210_0_0_1"/>
<evidence type="ECO:0000256" key="1">
    <source>
        <dbReference type="SAM" id="MobiDB-lite"/>
    </source>
</evidence>
<accession>E9FVK4</accession>
<dbReference type="KEGG" id="dpx:DAPPUDRAFT_233736"/>